<evidence type="ECO:0000313" key="2">
    <source>
        <dbReference type="EMBL" id="CAL1385969.1"/>
    </source>
</evidence>
<gene>
    <name evidence="2" type="ORF">LTRI10_LOCUS27064</name>
</gene>
<dbReference type="EMBL" id="OZ034817">
    <property type="protein sequence ID" value="CAL1385969.1"/>
    <property type="molecule type" value="Genomic_DNA"/>
</dbReference>
<reference evidence="2 3" key="1">
    <citation type="submission" date="2024-04" db="EMBL/GenBank/DDBJ databases">
        <authorList>
            <person name="Fracassetti M."/>
        </authorList>
    </citation>
    <scope>NUCLEOTIDE SEQUENCE [LARGE SCALE GENOMIC DNA]</scope>
</reference>
<accession>A0AAV2EJ66</accession>
<proteinExistence type="predicted"/>
<feature type="region of interest" description="Disordered" evidence="1">
    <location>
        <begin position="43"/>
        <end position="68"/>
    </location>
</feature>
<dbReference type="AlphaFoldDB" id="A0AAV2EJ66"/>
<name>A0AAV2EJ66_9ROSI</name>
<evidence type="ECO:0000256" key="1">
    <source>
        <dbReference type="SAM" id="MobiDB-lite"/>
    </source>
</evidence>
<keyword evidence="3" id="KW-1185">Reference proteome</keyword>
<dbReference type="Proteomes" id="UP001497516">
    <property type="component" value="Chromosome 4"/>
</dbReference>
<protein>
    <submittedName>
        <fullName evidence="2">Uncharacterized protein</fullName>
    </submittedName>
</protein>
<organism evidence="2 3">
    <name type="scientific">Linum trigynum</name>
    <dbReference type="NCBI Taxonomy" id="586398"/>
    <lineage>
        <taxon>Eukaryota</taxon>
        <taxon>Viridiplantae</taxon>
        <taxon>Streptophyta</taxon>
        <taxon>Embryophyta</taxon>
        <taxon>Tracheophyta</taxon>
        <taxon>Spermatophyta</taxon>
        <taxon>Magnoliopsida</taxon>
        <taxon>eudicotyledons</taxon>
        <taxon>Gunneridae</taxon>
        <taxon>Pentapetalae</taxon>
        <taxon>rosids</taxon>
        <taxon>fabids</taxon>
        <taxon>Malpighiales</taxon>
        <taxon>Linaceae</taxon>
        <taxon>Linum</taxon>
    </lineage>
</organism>
<sequence>MSAAGDLKKLTLLLSLVASQASLIFTFSYETCPLLLGATTTMGGDQAGQEGVPSGTPAQGLRLLGAST</sequence>
<evidence type="ECO:0000313" key="3">
    <source>
        <dbReference type="Proteomes" id="UP001497516"/>
    </source>
</evidence>